<dbReference type="SUPFAM" id="SSF48264">
    <property type="entry name" value="Cytochrome P450"/>
    <property type="match status" value="1"/>
</dbReference>
<evidence type="ECO:0000256" key="2">
    <source>
        <dbReference type="ARBA" id="ARBA00022723"/>
    </source>
</evidence>
<dbReference type="GO" id="GO:0005506">
    <property type="term" value="F:iron ion binding"/>
    <property type="evidence" value="ECO:0007669"/>
    <property type="project" value="InterPro"/>
</dbReference>
<proteinExistence type="predicted"/>
<dbReference type="InterPro" id="IPR002401">
    <property type="entry name" value="Cyt_P450_E_grp-I"/>
</dbReference>
<evidence type="ECO:0000313" key="8">
    <source>
        <dbReference type="Proteomes" id="UP000034112"/>
    </source>
</evidence>
<dbReference type="PRINTS" id="PR00385">
    <property type="entry name" value="P450"/>
</dbReference>
<reference evidence="8" key="1">
    <citation type="journal article" date="2015" name="Genome Announc.">
        <title>Draft whole-genome sequence of the biocontrol agent Trichoderma harzianum T6776.</title>
        <authorList>
            <person name="Baroncelli R."/>
            <person name="Piaggeschi G."/>
            <person name="Fiorini L."/>
            <person name="Bertolini E."/>
            <person name="Zapparata A."/>
            <person name="Pe M.E."/>
            <person name="Sarrocco S."/>
            <person name="Vannacci G."/>
        </authorList>
    </citation>
    <scope>NUCLEOTIDE SEQUENCE [LARGE SCALE GENOMIC DNA]</scope>
    <source>
        <strain evidence="8">T6776</strain>
    </source>
</reference>
<dbReference type="EMBL" id="JOKZ01000701">
    <property type="protein sequence ID" value="KKO96884.1"/>
    <property type="molecule type" value="Genomic_DNA"/>
</dbReference>
<protein>
    <submittedName>
        <fullName evidence="7">Cytochrome P450 4A12A</fullName>
    </submittedName>
</protein>
<dbReference type="GO" id="GO:0020037">
    <property type="term" value="F:heme binding"/>
    <property type="evidence" value="ECO:0007669"/>
    <property type="project" value="InterPro"/>
</dbReference>
<comment type="cofactor">
    <cofactor evidence="4">
        <name>heme</name>
        <dbReference type="ChEBI" id="CHEBI:30413"/>
    </cofactor>
</comment>
<feature type="transmembrane region" description="Helical" evidence="5">
    <location>
        <begin position="37"/>
        <end position="58"/>
    </location>
</feature>
<dbReference type="InterPro" id="IPR001128">
    <property type="entry name" value="Cyt_P450"/>
</dbReference>
<dbReference type="CDD" id="cd11069">
    <property type="entry name" value="CYP_FUM15-like"/>
    <property type="match status" value="1"/>
</dbReference>
<dbReference type="PANTHER" id="PTHR24305">
    <property type="entry name" value="CYTOCHROME P450"/>
    <property type="match status" value="1"/>
</dbReference>
<dbReference type="InterPro" id="IPR036396">
    <property type="entry name" value="Cyt_P450_sf"/>
</dbReference>
<keyword evidence="5" id="KW-1133">Transmembrane helix</keyword>
<dbReference type="GO" id="GO:0004497">
    <property type="term" value="F:monooxygenase activity"/>
    <property type="evidence" value="ECO:0007669"/>
    <property type="project" value="InterPro"/>
</dbReference>
<keyword evidence="5" id="KW-0472">Membrane</keyword>
<keyword evidence="2 4" id="KW-0479">Metal-binding</keyword>
<dbReference type="OMA" id="RIHQEYK"/>
<dbReference type="InterPro" id="IPR050121">
    <property type="entry name" value="Cytochrome_P450_monoxygenase"/>
</dbReference>
<feature type="binding site" description="axial binding residue" evidence="4">
    <location>
        <position position="487"/>
    </location>
    <ligand>
        <name>heme</name>
        <dbReference type="ChEBI" id="CHEBI:30413"/>
    </ligand>
    <ligandPart>
        <name>Fe</name>
        <dbReference type="ChEBI" id="CHEBI:18248"/>
    </ligandPart>
</feature>
<organism evidence="7 8">
    <name type="scientific">Trichoderma harzianum</name>
    <name type="common">Hypocrea lixii</name>
    <dbReference type="NCBI Taxonomy" id="5544"/>
    <lineage>
        <taxon>Eukaryota</taxon>
        <taxon>Fungi</taxon>
        <taxon>Dikarya</taxon>
        <taxon>Ascomycota</taxon>
        <taxon>Pezizomycotina</taxon>
        <taxon>Sordariomycetes</taxon>
        <taxon>Hypocreomycetidae</taxon>
        <taxon>Hypocreales</taxon>
        <taxon>Hypocreaceae</taxon>
        <taxon>Trichoderma</taxon>
    </lineage>
</organism>
<feature type="chain" id="PRO_5002529689" evidence="6">
    <location>
        <begin position="22"/>
        <end position="543"/>
    </location>
</feature>
<evidence type="ECO:0000256" key="1">
    <source>
        <dbReference type="ARBA" id="ARBA00022617"/>
    </source>
</evidence>
<keyword evidence="1 4" id="KW-0349">Heme</keyword>
<dbReference type="Pfam" id="PF00067">
    <property type="entry name" value="p450"/>
    <property type="match status" value="1"/>
</dbReference>
<comment type="caution">
    <text evidence="7">The sequence shown here is derived from an EMBL/GenBank/DDBJ whole genome shotgun (WGS) entry which is preliminary data.</text>
</comment>
<dbReference type="AlphaFoldDB" id="A0A0F9WWM5"/>
<dbReference type="PRINTS" id="PR00463">
    <property type="entry name" value="EP450I"/>
</dbReference>
<accession>A0A0F9WWM5</accession>
<name>A0A0F9WWM5_TRIHA</name>
<dbReference type="Gene3D" id="1.10.630.10">
    <property type="entry name" value="Cytochrome P450"/>
    <property type="match status" value="1"/>
</dbReference>
<dbReference type="OrthoDB" id="1470350at2759"/>
<dbReference type="GO" id="GO:0016705">
    <property type="term" value="F:oxidoreductase activity, acting on paired donors, with incorporation or reduction of molecular oxygen"/>
    <property type="evidence" value="ECO:0007669"/>
    <property type="project" value="InterPro"/>
</dbReference>
<keyword evidence="5" id="KW-0812">Transmembrane</keyword>
<evidence type="ECO:0000313" key="7">
    <source>
        <dbReference type="EMBL" id="KKO96884.1"/>
    </source>
</evidence>
<evidence type="ECO:0000256" key="5">
    <source>
        <dbReference type="SAM" id="Phobius"/>
    </source>
</evidence>
<evidence type="ECO:0000256" key="6">
    <source>
        <dbReference type="SAM" id="SignalP"/>
    </source>
</evidence>
<evidence type="ECO:0000256" key="4">
    <source>
        <dbReference type="PIRSR" id="PIRSR602401-1"/>
    </source>
</evidence>
<evidence type="ECO:0000256" key="3">
    <source>
        <dbReference type="ARBA" id="ARBA00023004"/>
    </source>
</evidence>
<keyword evidence="3 4" id="KW-0408">Iron</keyword>
<gene>
    <name evidence="7" type="ORF">THAR02_11015</name>
</gene>
<dbReference type="Proteomes" id="UP000034112">
    <property type="component" value="Unassembled WGS sequence"/>
</dbReference>
<keyword evidence="6" id="KW-0732">Signal</keyword>
<feature type="signal peptide" evidence="6">
    <location>
        <begin position="1"/>
        <end position="21"/>
    </location>
</feature>
<dbReference type="PANTHER" id="PTHR24305:SF227">
    <property type="entry name" value="P450, PUTATIVE (EUROFUNG)-RELATED"/>
    <property type="match status" value="1"/>
</dbReference>
<sequence>MAPSMMSLLAASAVFSIGLEAVCPEYTINGSRTATTMSLFGLIVLCRVIYTAVLYPWFLTPFKDLPRMNLIGRFMNRRDIEAAFVDFAKSMNQKHDGLLRSYMPHAREMLIVLGPEGLADVLVRQPYHFEKPDHIKFDLGYLFAKGLFTAEGIEHKALRKNLAPAFAFRHIQSLNSVFWSKSLEMVSAIEKQLEAQAANDGVVQMHDWTTRATLDIIGIAGMGFDFGSLRDPGNRIHQEYKRITSMSRRPNLFLGVARAFGLESVFRLGLKMQPTEHRIRDAAMATVRGIAAQMVQNERAKEKQGDESFNIISVAMRSGNFSDEALVDETMTFIGAGHESTSAAMLWGVYSMCQYPDVQKRLREEIRGSLNSEDIFGPDESSIESIADKIHRLPYLNAFVNEVLRFHPSVPVTLRRSVCDTTVGGVFVPADTALALPIRAINRDPRLWGSGADEFDPERWLAPGMINSGGAAINYANMTFLHGPRSCIGRDFARFELLFLMAALAGAFHMELKEPGKELDTVLQITLLPRDGLMVRLSPLGPW</sequence>